<dbReference type="EMBL" id="JBDIVE010000001">
    <property type="protein sequence ID" value="MEN3067232.1"/>
    <property type="molecule type" value="Genomic_DNA"/>
</dbReference>
<evidence type="ECO:0000256" key="1">
    <source>
        <dbReference type="ARBA" id="ARBA00022729"/>
    </source>
</evidence>
<accession>A0ABU9YU56</accession>
<dbReference type="Gene3D" id="3.40.190.170">
    <property type="entry name" value="Bacterial extracellular solute-binding protein, family 7"/>
    <property type="match status" value="1"/>
</dbReference>
<gene>
    <name evidence="2" type="primary">dctP</name>
    <name evidence="2" type="ORF">ABDB84_02005</name>
</gene>
<reference evidence="2 3" key="1">
    <citation type="journal article" date="2018" name="Int. J. Syst. Evol. Microbiol.">
        <title>Uliginosibacterium sediminicola sp. nov., isolated from freshwater sediment.</title>
        <authorList>
            <person name="Hwang W.M."/>
            <person name="Kim S.M."/>
            <person name="Kang K."/>
            <person name="Ahn T.Y."/>
        </authorList>
    </citation>
    <scope>NUCLEOTIDE SEQUENCE [LARGE SCALE GENOMIC DNA]</scope>
    <source>
        <strain evidence="2 3">M1-21</strain>
    </source>
</reference>
<dbReference type="InterPro" id="IPR018389">
    <property type="entry name" value="DctP_fam"/>
</dbReference>
<evidence type="ECO:0000313" key="3">
    <source>
        <dbReference type="Proteomes" id="UP001410394"/>
    </source>
</evidence>
<keyword evidence="1" id="KW-0732">Signal</keyword>
<dbReference type="PANTHER" id="PTHR33376:SF2">
    <property type="entry name" value="DICARBOXYLATE-BINDING PERIPLASMIC PROTEIN"/>
    <property type="match status" value="1"/>
</dbReference>
<protein>
    <submittedName>
        <fullName evidence="2">TRAP transporter substrate-binding protein DctP</fullName>
    </submittedName>
</protein>
<evidence type="ECO:0000313" key="2">
    <source>
        <dbReference type="EMBL" id="MEN3067232.1"/>
    </source>
</evidence>
<organism evidence="2 3">
    <name type="scientific">Uliginosibacterium sediminicola</name>
    <dbReference type="NCBI Taxonomy" id="2024550"/>
    <lineage>
        <taxon>Bacteria</taxon>
        <taxon>Pseudomonadati</taxon>
        <taxon>Pseudomonadota</taxon>
        <taxon>Betaproteobacteria</taxon>
        <taxon>Rhodocyclales</taxon>
        <taxon>Zoogloeaceae</taxon>
        <taxon>Uliginosibacterium</taxon>
    </lineage>
</organism>
<dbReference type="NCBIfam" id="NF037995">
    <property type="entry name" value="TRAP_S1"/>
    <property type="match status" value="1"/>
</dbReference>
<proteinExistence type="predicted"/>
<dbReference type="Proteomes" id="UP001410394">
    <property type="component" value="Unassembled WGS sequence"/>
</dbReference>
<dbReference type="PANTHER" id="PTHR33376">
    <property type="match status" value="1"/>
</dbReference>
<dbReference type="InterPro" id="IPR038404">
    <property type="entry name" value="TRAP_DctP_sf"/>
</dbReference>
<dbReference type="RefSeq" id="WP_345918000.1">
    <property type="nucleotide sequence ID" value="NZ_JBDIVE010000001.1"/>
</dbReference>
<keyword evidence="3" id="KW-1185">Reference proteome</keyword>
<dbReference type="Pfam" id="PF03480">
    <property type="entry name" value="DctP"/>
    <property type="match status" value="1"/>
</dbReference>
<sequence length="306" mass="34766">MAAPVPLKGWVLENADYPNHQGLVRFFELFKQDTQGRFEGKVLWRQDLGAQKDILPKFKQGELDFAVLSNAALTDAVSEMEVLSLPFLFRDQEHMLRVLDGDIGKGLEKQLASKGFIVLAWYNGGSRSFYSRNKALRYSTDFDKLRMRVANRETMINMVKSLHGEPSTIAFDKVADALKNGELDAAENDLISYELSEHYKYAPYFVFSHHNVLPEALVVSTQRWAALSEADKALARQDAVKSALYMRQQRAQLESTVRARLEKRDGVKFSTLKGSDNFVARMKDTYAPVVKNQQATELMLRIMTSN</sequence>
<name>A0ABU9YU56_9RHOO</name>
<comment type="caution">
    <text evidence="2">The sequence shown here is derived from an EMBL/GenBank/DDBJ whole genome shotgun (WGS) entry which is preliminary data.</text>
</comment>